<dbReference type="PANTHER" id="PTHR10996">
    <property type="entry name" value="2-HYDROXYACID DEHYDROGENASE-RELATED"/>
    <property type="match status" value="1"/>
</dbReference>
<feature type="domain" description="D-isomer specific 2-hydroxyacid dehydrogenase catalytic" evidence="6">
    <location>
        <begin position="46"/>
        <end position="353"/>
    </location>
</feature>
<dbReference type="SUPFAM" id="SSF51735">
    <property type="entry name" value="NAD(P)-binding Rossmann-fold domains"/>
    <property type="match status" value="1"/>
</dbReference>
<dbReference type="PROSITE" id="PS00065">
    <property type="entry name" value="D_2_HYDROXYACID_DH_1"/>
    <property type="match status" value="1"/>
</dbReference>
<keyword evidence="3" id="KW-0520">NAD</keyword>
<dbReference type="Pfam" id="PF02826">
    <property type="entry name" value="2-Hacid_dh_C"/>
    <property type="match status" value="1"/>
</dbReference>
<gene>
    <name evidence="8" type="ORF">C725_0769</name>
</gene>
<dbReference type="InterPro" id="IPR006140">
    <property type="entry name" value="D-isomer_DH_NAD-bd"/>
</dbReference>
<organism evidence="8 9">
    <name type="scientific">Pacificimonas flava</name>
    <dbReference type="NCBI Taxonomy" id="1234595"/>
    <lineage>
        <taxon>Bacteria</taxon>
        <taxon>Pseudomonadati</taxon>
        <taxon>Pseudomonadota</taxon>
        <taxon>Alphaproteobacteria</taxon>
        <taxon>Sphingomonadales</taxon>
        <taxon>Sphingosinicellaceae</taxon>
        <taxon>Pacificimonas</taxon>
    </lineage>
</organism>
<accession>M2U709</accession>
<reference evidence="8 9" key="1">
    <citation type="journal article" date="2013" name="Genome Announc.">
        <title>Draft Genome Sequence of Strain JLT2015T, Belonging to the Family Sphingomonadaceae of the Alphaproteobacteria.</title>
        <authorList>
            <person name="Tang K."/>
            <person name="Liu K."/>
            <person name="Li S."/>
            <person name="Jiao N."/>
        </authorList>
    </citation>
    <scope>NUCLEOTIDE SEQUENCE [LARGE SCALE GENOMIC DNA]</scope>
    <source>
        <strain evidence="8 9">JLT2015</strain>
    </source>
</reference>
<evidence type="ECO:0000256" key="4">
    <source>
        <dbReference type="RuleBase" id="RU003719"/>
    </source>
</evidence>
<evidence type="ECO:0000259" key="7">
    <source>
        <dbReference type="Pfam" id="PF02826"/>
    </source>
</evidence>
<sequence>MTAPPAPHSDFAMSETPNPNAISAAGPAAAGRPGRPRLFVTRRLPKKTEARMTDLFDAQLRDADEPLSADEIAAGMADADVLVPTVTDEIDAALIARAGPRLKLIANFGVGVNHIDLKAAHGAGIMVTNTPGVLTEDTADMTLALILATMRRTGVGERRLRAGDWAGWAPTSLRGTRVGGKKLGIIGMGRIGGAVAKRAQAFGMDVLYHNRHRMPEAAEQALGATWWDDLDAMLAEVDILSIHCPLTAETEGLMDARRLALLPPHAYLINTARGEIVEEGALAAALAGGRLAGAGLDVFADEPNVPQALLDLENVTLLPHMGSATFEGRRAMGDKVITNIRVWADGHRPPDQVLEGWA</sequence>
<dbReference type="GO" id="GO:0005829">
    <property type="term" value="C:cytosol"/>
    <property type="evidence" value="ECO:0007669"/>
    <property type="project" value="TreeGrafter"/>
</dbReference>
<feature type="domain" description="D-isomer specific 2-hydroxyacid dehydrogenase NAD-binding" evidence="7">
    <location>
        <begin position="143"/>
        <end position="322"/>
    </location>
</feature>
<feature type="region of interest" description="Disordered" evidence="5">
    <location>
        <begin position="1"/>
        <end position="35"/>
    </location>
</feature>
<dbReference type="InterPro" id="IPR006139">
    <property type="entry name" value="D-isomer_2_OHA_DH_cat_dom"/>
</dbReference>
<comment type="caution">
    <text evidence="8">The sequence shown here is derived from an EMBL/GenBank/DDBJ whole genome shotgun (WGS) entry which is preliminary data.</text>
</comment>
<dbReference type="Proteomes" id="UP000011717">
    <property type="component" value="Unassembled WGS sequence"/>
</dbReference>
<name>M2U709_9SPHN</name>
<evidence type="ECO:0000313" key="9">
    <source>
        <dbReference type="Proteomes" id="UP000011717"/>
    </source>
</evidence>
<dbReference type="CDD" id="cd05301">
    <property type="entry name" value="GDH"/>
    <property type="match status" value="1"/>
</dbReference>
<dbReference type="InterPro" id="IPR050223">
    <property type="entry name" value="D-isomer_2-hydroxyacid_DH"/>
</dbReference>
<dbReference type="SUPFAM" id="SSF52283">
    <property type="entry name" value="Formate/glycerate dehydrogenase catalytic domain-like"/>
    <property type="match status" value="1"/>
</dbReference>
<dbReference type="InterPro" id="IPR036291">
    <property type="entry name" value="NAD(P)-bd_dom_sf"/>
</dbReference>
<keyword evidence="2 4" id="KW-0560">Oxidoreductase</keyword>
<dbReference type="GO" id="GO:0051287">
    <property type="term" value="F:NAD binding"/>
    <property type="evidence" value="ECO:0007669"/>
    <property type="project" value="InterPro"/>
</dbReference>
<dbReference type="EMBL" id="AMRV01000002">
    <property type="protein sequence ID" value="EMD83797.1"/>
    <property type="molecule type" value="Genomic_DNA"/>
</dbReference>
<dbReference type="AlphaFoldDB" id="M2U709"/>
<feature type="compositionally biased region" description="Low complexity" evidence="5">
    <location>
        <begin position="24"/>
        <end position="35"/>
    </location>
</feature>
<evidence type="ECO:0000259" key="6">
    <source>
        <dbReference type="Pfam" id="PF00389"/>
    </source>
</evidence>
<proteinExistence type="inferred from homology"/>
<protein>
    <submittedName>
        <fullName evidence="8">Glycolate reductase</fullName>
    </submittedName>
</protein>
<keyword evidence="9" id="KW-1185">Reference proteome</keyword>
<evidence type="ECO:0000256" key="2">
    <source>
        <dbReference type="ARBA" id="ARBA00023002"/>
    </source>
</evidence>
<evidence type="ECO:0000256" key="1">
    <source>
        <dbReference type="ARBA" id="ARBA00005854"/>
    </source>
</evidence>
<dbReference type="Gene3D" id="3.40.50.720">
    <property type="entry name" value="NAD(P)-binding Rossmann-like Domain"/>
    <property type="match status" value="2"/>
</dbReference>
<dbReference type="GO" id="GO:0030267">
    <property type="term" value="F:glyoxylate reductase (NADPH) activity"/>
    <property type="evidence" value="ECO:0007669"/>
    <property type="project" value="TreeGrafter"/>
</dbReference>
<dbReference type="Pfam" id="PF00389">
    <property type="entry name" value="2-Hacid_dh"/>
    <property type="match status" value="1"/>
</dbReference>
<evidence type="ECO:0000256" key="5">
    <source>
        <dbReference type="SAM" id="MobiDB-lite"/>
    </source>
</evidence>
<dbReference type="PANTHER" id="PTHR10996:SF283">
    <property type="entry name" value="GLYOXYLATE_HYDROXYPYRUVATE REDUCTASE B"/>
    <property type="match status" value="1"/>
</dbReference>
<dbReference type="GO" id="GO:0016618">
    <property type="term" value="F:hydroxypyruvate reductase [NAD(P)H] activity"/>
    <property type="evidence" value="ECO:0007669"/>
    <property type="project" value="TreeGrafter"/>
</dbReference>
<evidence type="ECO:0000256" key="3">
    <source>
        <dbReference type="ARBA" id="ARBA00023027"/>
    </source>
</evidence>
<dbReference type="InterPro" id="IPR029752">
    <property type="entry name" value="D-isomer_DH_CS1"/>
</dbReference>
<dbReference type="FunFam" id="3.40.50.720:FF:000203">
    <property type="entry name" value="D-3-phosphoglycerate dehydrogenase (SerA)"/>
    <property type="match status" value="1"/>
</dbReference>
<dbReference type="PATRIC" id="fig|1234595.3.peg.768"/>
<evidence type="ECO:0000313" key="8">
    <source>
        <dbReference type="EMBL" id="EMD83797.1"/>
    </source>
</evidence>
<comment type="similarity">
    <text evidence="1 4">Belongs to the D-isomer specific 2-hydroxyacid dehydrogenase family.</text>
</comment>